<dbReference type="EMBL" id="FQWZ01000007">
    <property type="protein sequence ID" value="SHH20072.1"/>
    <property type="molecule type" value="Genomic_DNA"/>
</dbReference>
<keyword evidence="2" id="KW-1185">Reference proteome</keyword>
<evidence type="ECO:0000313" key="2">
    <source>
        <dbReference type="Proteomes" id="UP000199758"/>
    </source>
</evidence>
<dbReference type="Proteomes" id="UP000199758">
    <property type="component" value="Unassembled WGS sequence"/>
</dbReference>
<dbReference type="STRING" id="490188.SAMN04488068_2841"/>
<dbReference type="RefSeq" id="WP_072898385.1">
    <property type="nucleotide sequence ID" value="NZ_FQWZ01000007.1"/>
</dbReference>
<accession>A0A1M5R137</accession>
<name>A0A1M5R137_9GAMM</name>
<dbReference type="OrthoDB" id="7478453at2"/>
<proteinExistence type="predicted"/>
<evidence type="ECO:0000313" key="1">
    <source>
        <dbReference type="EMBL" id="SHH20072.1"/>
    </source>
</evidence>
<protein>
    <submittedName>
        <fullName evidence="1">Uncharacterized protein</fullName>
    </submittedName>
</protein>
<dbReference type="AlphaFoldDB" id="A0A1M5R137"/>
<gene>
    <name evidence="1" type="ORF">SAMN04488068_2841</name>
</gene>
<sequence>MATVLKAGARFKSAVCDTQVMVVKAPPGEHQLGCGGVDMLGGTATAPEGVSLAATLSGGTLIGKRYVNEDESLELLCTKGGQGTLTLNGTALDVKQAKQLPSSD</sequence>
<organism evidence="1 2">
    <name type="scientific">Hydrocarboniphaga daqingensis</name>
    <dbReference type="NCBI Taxonomy" id="490188"/>
    <lineage>
        <taxon>Bacteria</taxon>
        <taxon>Pseudomonadati</taxon>
        <taxon>Pseudomonadota</taxon>
        <taxon>Gammaproteobacteria</taxon>
        <taxon>Nevskiales</taxon>
        <taxon>Nevskiaceae</taxon>
        <taxon>Hydrocarboniphaga</taxon>
    </lineage>
</organism>
<reference evidence="1 2" key="1">
    <citation type="submission" date="2016-11" db="EMBL/GenBank/DDBJ databases">
        <authorList>
            <person name="Jaros S."/>
            <person name="Januszkiewicz K."/>
            <person name="Wedrychowicz H."/>
        </authorList>
    </citation>
    <scope>NUCLEOTIDE SEQUENCE [LARGE SCALE GENOMIC DNA]</scope>
    <source>
        <strain evidence="1 2">CGMCC 1.7049</strain>
    </source>
</reference>